<dbReference type="RefSeq" id="WP_118041807.1">
    <property type="nucleotide sequence ID" value="NZ_BQNJ01000001.1"/>
</dbReference>
<dbReference type="AlphaFoldDB" id="A0AA37JBV0"/>
<dbReference type="PANTHER" id="PTHR12112:SF22">
    <property type="entry name" value="MANGANESE-DEPENDENT INORGANIC PYROPHOSPHATASE-RELATED"/>
    <property type="match status" value="1"/>
</dbReference>
<organism evidence="10 11">
    <name type="scientific">Hungatella hathewayi</name>
    <dbReference type="NCBI Taxonomy" id="154046"/>
    <lineage>
        <taxon>Bacteria</taxon>
        <taxon>Bacillati</taxon>
        <taxon>Bacillota</taxon>
        <taxon>Clostridia</taxon>
        <taxon>Lachnospirales</taxon>
        <taxon>Lachnospiraceae</taxon>
        <taxon>Hungatella</taxon>
    </lineage>
</organism>
<dbReference type="InterPro" id="IPR038222">
    <property type="entry name" value="DHHA2_dom_sf"/>
</dbReference>
<dbReference type="SMART" id="SM01131">
    <property type="entry name" value="DHHA2"/>
    <property type="match status" value="1"/>
</dbReference>
<dbReference type="InterPro" id="IPR004097">
    <property type="entry name" value="DHHA2"/>
</dbReference>
<feature type="domain" description="CBS" evidence="9">
    <location>
        <begin position="78"/>
        <end position="134"/>
    </location>
</feature>
<evidence type="ECO:0000256" key="4">
    <source>
        <dbReference type="ARBA" id="ARBA00022801"/>
    </source>
</evidence>
<dbReference type="GO" id="GO:0004427">
    <property type="term" value="F:inorganic diphosphate phosphatase activity"/>
    <property type="evidence" value="ECO:0007669"/>
    <property type="project" value="UniProtKB-EC"/>
</dbReference>
<evidence type="ECO:0000256" key="8">
    <source>
        <dbReference type="PROSITE-ProRule" id="PRU00703"/>
    </source>
</evidence>
<dbReference type="InterPro" id="IPR000644">
    <property type="entry name" value="CBS_dom"/>
</dbReference>
<reference evidence="10" key="1">
    <citation type="submission" date="2022-01" db="EMBL/GenBank/DDBJ databases">
        <title>Novel bile acid biosynthetic pathways are enriched in the microbiome of centenarians.</title>
        <authorList>
            <person name="Sato Y."/>
            <person name="Atarashi K."/>
            <person name="Plichta R.D."/>
            <person name="Arai Y."/>
            <person name="Sasajima S."/>
            <person name="Kearney M.S."/>
            <person name="Suda W."/>
            <person name="Takeshita K."/>
            <person name="Sasaki T."/>
            <person name="Okamoto S."/>
            <person name="Skelly N.A."/>
            <person name="Okamura Y."/>
            <person name="Vlamakis H."/>
            <person name="Li Y."/>
            <person name="Tanoue T."/>
            <person name="Takei H."/>
            <person name="Nittono H."/>
            <person name="Narushima S."/>
            <person name="Irie J."/>
            <person name="Itoh H."/>
            <person name="Moriya K."/>
            <person name="Sugiura Y."/>
            <person name="Suematsu M."/>
            <person name="Moritoki N."/>
            <person name="Shibata S."/>
            <person name="Littman R.D."/>
            <person name="Fischbach A.M."/>
            <person name="Uwamino Y."/>
            <person name="Inoue T."/>
            <person name="Honda A."/>
            <person name="Hattori M."/>
            <person name="Murai T."/>
            <person name="Xavier J.R."/>
            <person name="Hirose N."/>
            <person name="Honda K."/>
        </authorList>
    </citation>
    <scope>NUCLEOTIDE SEQUENCE</scope>
    <source>
        <strain evidence="10">CE91-St55</strain>
    </source>
</reference>
<evidence type="ECO:0000313" key="10">
    <source>
        <dbReference type="EMBL" id="GKG98113.1"/>
    </source>
</evidence>
<dbReference type="PROSITE" id="PS51371">
    <property type="entry name" value="CBS"/>
    <property type="match status" value="2"/>
</dbReference>
<dbReference type="InterPro" id="IPR028979">
    <property type="entry name" value="Ser_kin/Pase_Hpr-like_N_sf"/>
</dbReference>
<gene>
    <name evidence="10" type="ORF">CE91St55_00950</name>
</gene>
<dbReference type="Proteomes" id="UP001055091">
    <property type="component" value="Unassembled WGS sequence"/>
</dbReference>
<dbReference type="FunFam" id="3.90.1640.10:FF:000001">
    <property type="entry name" value="Probable manganese-dependent inorganic pyrophosphatase"/>
    <property type="match status" value="1"/>
</dbReference>
<dbReference type="InterPro" id="IPR001667">
    <property type="entry name" value="DDH_dom"/>
</dbReference>
<dbReference type="PANTHER" id="PTHR12112">
    <property type="entry name" value="BNIP - RELATED"/>
    <property type="match status" value="1"/>
</dbReference>
<dbReference type="SUPFAM" id="SSF75138">
    <property type="entry name" value="HprK N-terminal domain-like"/>
    <property type="match status" value="1"/>
</dbReference>
<dbReference type="SUPFAM" id="SSF54631">
    <property type="entry name" value="CBS-domain pair"/>
    <property type="match status" value="1"/>
</dbReference>
<dbReference type="SUPFAM" id="SSF64182">
    <property type="entry name" value="DHH phosphoesterases"/>
    <property type="match status" value="1"/>
</dbReference>
<name>A0AA37JBV0_9FIRM</name>
<dbReference type="Gene3D" id="3.10.580.10">
    <property type="entry name" value="CBS-domain"/>
    <property type="match status" value="1"/>
</dbReference>
<keyword evidence="5" id="KW-0464">Manganese</keyword>
<dbReference type="Gene3D" id="3.10.310.20">
    <property type="entry name" value="DHHA2 domain"/>
    <property type="match status" value="1"/>
</dbReference>
<evidence type="ECO:0000256" key="2">
    <source>
        <dbReference type="ARBA" id="ARBA00012146"/>
    </source>
</evidence>
<dbReference type="EC" id="3.6.1.1" evidence="2"/>
<dbReference type="InterPro" id="IPR038763">
    <property type="entry name" value="DHH_sf"/>
</dbReference>
<sequence length="556" mass="61587">MGEKISRKTIVIGHKNPDTDSICSAICYANLKRCITGENYQPGRAGAVNEETQFVLKHFNVEAPEFVENVKTQVRDIEIRETAGVKKNLSLKKAWNLMQEANVVTIPAVTEEGLLEGLITVGDIAKSYMNVYDSSILSKANTQYTNIVETLEGAMVVGDETSYFSEGKVLIAAANPDMMEYYISRGDLVILGNRYESQLCAIEMDAACIIVCEGAAVSMTIKKLAQEHGCTVMTTPYDTFTAARLVNQSMPISYFMKTEALITFEMDDYIDDIKDVMASKRHRDFPILDKNGRYRGMISRRNLLGAKGKRIILVDHNERSQAVEGMESAEILEIIDHHRLGTVETIAPVFFRNQPVGCTATIVYQMYQENRVEIEPWIAGLLCSAIISDTLLFRSPTCTDVDKRAALHLAEIAGVEVETYASAMFAAGSNLKGKTDVEIFYQDFKKFSVGKVSFGVGQISSLNAGELEELKGRMLPYMAKAREEHGMDMMFFMLTNILTESTELLCEGQGAEQMIAGAFRTYSEEGMGVKDHVVSLPGVVSRKKQLIPGIMLAVQA</sequence>
<evidence type="ECO:0000259" key="9">
    <source>
        <dbReference type="PROSITE" id="PS51371"/>
    </source>
</evidence>
<comment type="catalytic activity">
    <reaction evidence="7">
        <text>diphosphate + H2O = 2 phosphate + H(+)</text>
        <dbReference type="Rhea" id="RHEA:24576"/>
        <dbReference type="ChEBI" id="CHEBI:15377"/>
        <dbReference type="ChEBI" id="CHEBI:15378"/>
        <dbReference type="ChEBI" id="CHEBI:33019"/>
        <dbReference type="ChEBI" id="CHEBI:43474"/>
        <dbReference type="EC" id="3.6.1.1"/>
    </reaction>
</comment>
<dbReference type="GO" id="GO:0005737">
    <property type="term" value="C:cytoplasm"/>
    <property type="evidence" value="ECO:0007669"/>
    <property type="project" value="InterPro"/>
</dbReference>
<keyword evidence="4" id="KW-0378">Hydrolase</keyword>
<dbReference type="Gene3D" id="3.40.1390.20">
    <property type="entry name" value="HprK N-terminal domain-like"/>
    <property type="match status" value="1"/>
</dbReference>
<dbReference type="SMART" id="SM00116">
    <property type="entry name" value="CBS"/>
    <property type="match status" value="2"/>
</dbReference>
<dbReference type="Pfam" id="PF00571">
    <property type="entry name" value="CBS"/>
    <property type="match status" value="2"/>
</dbReference>
<dbReference type="GO" id="GO:0046872">
    <property type="term" value="F:metal ion binding"/>
    <property type="evidence" value="ECO:0007669"/>
    <property type="project" value="UniProtKB-KW"/>
</dbReference>
<evidence type="ECO:0000313" key="11">
    <source>
        <dbReference type="Proteomes" id="UP001055091"/>
    </source>
</evidence>
<dbReference type="NCBIfam" id="NF011443">
    <property type="entry name" value="PRK14869.1-5"/>
    <property type="match status" value="1"/>
</dbReference>
<dbReference type="InterPro" id="IPR046342">
    <property type="entry name" value="CBS_dom_sf"/>
</dbReference>
<keyword evidence="3" id="KW-0479">Metal-binding</keyword>
<dbReference type="EMBL" id="BQNJ01000001">
    <property type="protein sequence ID" value="GKG98113.1"/>
    <property type="molecule type" value="Genomic_DNA"/>
</dbReference>
<accession>A0AA37JBV0</accession>
<keyword evidence="8" id="KW-0129">CBS domain</keyword>
<comment type="cofactor">
    <cofactor evidence="1">
        <name>Mn(2+)</name>
        <dbReference type="ChEBI" id="CHEBI:29035"/>
    </cofactor>
</comment>
<evidence type="ECO:0000256" key="3">
    <source>
        <dbReference type="ARBA" id="ARBA00022723"/>
    </source>
</evidence>
<dbReference type="Pfam" id="PF01368">
    <property type="entry name" value="DHH"/>
    <property type="match status" value="1"/>
</dbReference>
<dbReference type="Pfam" id="PF07085">
    <property type="entry name" value="DRTGG"/>
    <property type="match status" value="1"/>
</dbReference>
<dbReference type="Pfam" id="PF02833">
    <property type="entry name" value="DHHA2"/>
    <property type="match status" value="1"/>
</dbReference>
<evidence type="ECO:0000256" key="6">
    <source>
        <dbReference type="ARBA" id="ARBA00032535"/>
    </source>
</evidence>
<protein>
    <recommendedName>
        <fullName evidence="2">inorganic diphosphatase</fullName>
        <ecNumber evidence="2">3.6.1.1</ecNumber>
    </recommendedName>
    <alternativeName>
        <fullName evidence="6">Pyrophosphate phospho-hydrolase</fullName>
    </alternativeName>
</protein>
<feature type="domain" description="CBS" evidence="9">
    <location>
        <begin position="256"/>
        <end position="313"/>
    </location>
</feature>
<evidence type="ECO:0000256" key="1">
    <source>
        <dbReference type="ARBA" id="ARBA00001936"/>
    </source>
</evidence>
<comment type="caution">
    <text evidence="10">The sequence shown here is derived from an EMBL/GenBank/DDBJ whole genome shotgun (WGS) entry which is preliminary data.</text>
</comment>
<evidence type="ECO:0000256" key="5">
    <source>
        <dbReference type="ARBA" id="ARBA00023211"/>
    </source>
</evidence>
<evidence type="ECO:0000256" key="7">
    <source>
        <dbReference type="ARBA" id="ARBA00047820"/>
    </source>
</evidence>
<dbReference type="NCBIfam" id="NF011442">
    <property type="entry name" value="PRK14869.1-4"/>
    <property type="match status" value="1"/>
</dbReference>
<dbReference type="InterPro" id="IPR010766">
    <property type="entry name" value="DRTGG"/>
</dbReference>
<proteinExistence type="predicted"/>